<dbReference type="GO" id="GO:0009098">
    <property type="term" value="P:L-leucine biosynthetic process"/>
    <property type="evidence" value="ECO:0007669"/>
    <property type="project" value="UniProtKB-UniRule"/>
</dbReference>
<accession>A0A9E7MXE1</accession>
<dbReference type="AlphaFoldDB" id="A0A9E7MXE1"/>
<feature type="domain" description="Aconitase A/isopropylmalate dehydratase small subunit swivel" evidence="10">
    <location>
        <begin position="22"/>
        <end position="102"/>
    </location>
</feature>
<evidence type="ECO:0000256" key="8">
    <source>
        <dbReference type="ARBA" id="ARBA00023304"/>
    </source>
</evidence>
<dbReference type="InterPro" id="IPR000573">
    <property type="entry name" value="AconitaseA/IPMdHydase_ssu_swvl"/>
</dbReference>
<keyword evidence="6 9" id="KW-0028">Amino-acid biosynthesis</keyword>
<evidence type="ECO:0000313" key="12">
    <source>
        <dbReference type="Proteomes" id="UP001055732"/>
    </source>
</evidence>
<evidence type="ECO:0000313" key="11">
    <source>
        <dbReference type="EMBL" id="USS40668.1"/>
    </source>
</evidence>
<reference evidence="11" key="1">
    <citation type="journal article" date="1998" name="Int. J. Syst. Bacteriol. 48 Pt">
        <title>Thermococcus guaymasensis sp. nov. and Thermococcus aggregans sp. nov., two novel thermophilic archaea isolated from the Guaymas Basin hydrothermal vent site.</title>
        <authorList>
            <person name="Canganella F."/>
            <person name="Jones W.J."/>
            <person name="Gambacorta A."/>
            <person name="Antranikian G."/>
        </authorList>
    </citation>
    <scope>NUCLEOTIDE SEQUENCE</scope>
    <source>
        <strain evidence="11">TY</strain>
    </source>
</reference>
<dbReference type="FunFam" id="3.20.19.10:FF:000007">
    <property type="entry name" value="Isopropylmalate/citramalate isomerase small subunit"/>
    <property type="match status" value="1"/>
</dbReference>
<organism evidence="11 12">
    <name type="scientific">Thermococcus aggregans</name>
    <dbReference type="NCBI Taxonomy" id="110163"/>
    <lineage>
        <taxon>Archaea</taxon>
        <taxon>Methanobacteriati</taxon>
        <taxon>Methanobacteriota</taxon>
        <taxon>Thermococci</taxon>
        <taxon>Thermococcales</taxon>
        <taxon>Thermococcaceae</taxon>
        <taxon>Thermococcus</taxon>
    </lineage>
</organism>
<evidence type="ECO:0000256" key="4">
    <source>
        <dbReference type="ARBA" id="ARBA00011271"/>
    </source>
</evidence>
<dbReference type="InterPro" id="IPR015928">
    <property type="entry name" value="Aconitase/3IPM_dehydase_swvl"/>
</dbReference>
<dbReference type="PANTHER" id="PTHR43345:SF9">
    <property type="entry name" value="3-ISOPROPYLMALATE DEHYDRATASE SMALL SUBUNIT"/>
    <property type="match status" value="1"/>
</dbReference>
<dbReference type="EC" id="4.2.1.33" evidence="9"/>
<dbReference type="Gene3D" id="3.20.19.10">
    <property type="entry name" value="Aconitase, domain 4"/>
    <property type="match status" value="1"/>
</dbReference>
<dbReference type="InterPro" id="IPR050075">
    <property type="entry name" value="LeuD"/>
</dbReference>
<sequence>MEKIIRGRAYKFGDNIDTDQIYPGRYLELTEPEEIAKHAMEDADPTFRERFVKGGIIVAGKNFGCGSSREHAAIALKAIGVSLIIAESFARIFYRNCINIGLPLLICPGITRYVQEGDILEVNLETGVVKNITRNTECKCQPLSEYAFRILEAGGIKPLIKKKLEEGGD</sequence>
<dbReference type="GO" id="GO:0003861">
    <property type="term" value="F:3-isopropylmalate dehydratase activity"/>
    <property type="evidence" value="ECO:0007669"/>
    <property type="project" value="UniProtKB-UniRule"/>
</dbReference>
<dbReference type="InterPro" id="IPR033940">
    <property type="entry name" value="IPMI_Swivel"/>
</dbReference>
<dbReference type="Pfam" id="PF00694">
    <property type="entry name" value="Aconitase_C"/>
    <property type="match status" value="1"/>
</dbReference>
<comment type="function">
    <text evidence="2 9">Catalyzes the isomerization between 2-isopropylmalate and 3-isopropylmalate, via the formation of 2-isopropylmaleate.</text>
</comment>
<dbReference type="CDD" id="cd01577">
    <property type="entry name" value="IPMI_Swivel"/>
    <property type="match status" value="1"/>
</dbReference>
<dbReference type="InterPro" id="IPR011827">
    <property type="entry name" value="LeuD_type2/HacB/DmdB"/>
</dbReference>
<dbReference type="PANTHER" id="PTHR43345">
    <property type="entry name" value="3-ISOPROPYLMALATE DEHYDRATASE SMALL SUBUNIT 2-RELATED-RELATED"/>
    <property type="match status" value="1"/>
</dbReference>
<keyword evidence="5 9" id="KW-0432">Leucine biosynthesis</keyword>
<dbReference type="RefSeq" id="WP_253304621.1">
    <property type="nucleotide sequence ID" value="NZ_CP099582.1"/>
</dbReference>
<keyword evidence="8 9" id="KW-0100">Branched-chain amino acid biosynthesis</keyword>
<dbReference type="Proteomes" id="UP001055732">
    <property type="component" value="Chromosome"/>
</dbReference>
<keyword evidence="7 9" id="KW-0456">Lyase</keyword>
<comment type="pathway">
    <text evidence="3 9">Amino-acid biosynthesis; L-leucine biosynthesis; L-leucine from 3-methyl-2-oxobutanoate: step 2/4.</text>
</comment>
<evidence type="ECO:0000256" key="2">
    <source>
        <dbReference type="ARBA" id="ARBA00002695"/>
    </source>
</evidence>
<reference evidence="11" key="2">
    <citation type="submission" date="2022-06" db="EMBL/GenBank/DDBJ databases">
        <authorList>
            <person name="Park Y.-J."/>
        </authorList>
    </citation>
    <scope>NUCLEOTIDE SEQUENCE</scope>
    <source>
        <strain evidence="11">TY</strain>
    </source>
</reference>
<evidence type="ECO:0000256" key="3">
    <source>
        <dbReference type="ARBA" id="ARBA00004729"/>
    </source>
</evidence>
<evidence type="ECO:0000256" key="6">
    <source>
        <dbReference type="ARBA" id="ARBA00022605"/>
    </source>
</evidence>
<protein>
    <recommendedName>
        <fullName evidence="9">3-isopropylmalate dehydratase small subunit</fullName>
        <ecNumber evidence="9">4.2.1.33</ecNumber>
    </recommendedName>
    <alternativeName>
        <fullName evidence="9">Alpha-IPM isomerase</fullName>
        <shortName evidence="9">IPMI</shortName>
    </alternativeName>
    <alternativeName>
        <fullName evidence="9">Isopropylmalate isomerase</fullName>
    </alternativeName>
</protein>
<evidence type="ECO:0000259" key="10">
    <source>
        <dbReference type="Pfam" id="PF00694"/>
    </source>
</evidence>
<dbReference type="HAMAP" id="MF_01032">
    <property type="entry name" value="LeuD_type2"/>
    <property type="match status" value="1"/>
</dbReference>
<gene>
    <name evidence="9" type="primary">leuD</name>
    <name evidence="11" type="ORF">NF865_00025</name>
</gene>
<evidence type="ECO:0000256" key="5">
    <source>
        <dbReference type="ARBA" id="ARBA00022430"/>
    </source>
</evidence>
<dbReference type="KEGG" id="tagg:NF865_00025"/>
<dbReference type="SUPFAM" id="SSF52016">
    <property type="entry name" value="LeuD/IlvD-like"/>
    <property type="match status" value="1"/>
</dbReference>
<dbReference type="NCBIfam" id="TIGR02087">
    <property type="entry name" value="LEUD_arch"/>
    <property type="match status" value="1"/>
</dbReference>
<comment type="subunit">
    <text evidence="4 9">Heterodimer of LeuC and LeuD.</text>
</comment>
<evidence type="ECO:0000256" key="1">
    <source>
        <dbReference type="ARBA" id="ARBA00000491"/>
    </source>
</evidence>
<evidence type="ECO:0000256" key="9">
    <source>
        <dbReference type="HAMAP-Rule" id="MF_01032"/>
    </source>
</evidence>
<name>A0A9E7MXE1_THEAG</name>
<evidence type="ECO:0000256" key="7">
    <source>
        <dbReference type="ARBA" id="ARBA00023239"/>
    </source>
</evidence>
<dbReference type="EMBL" id="CP099582">
    <property type="protein sequence ID" value="USS40668.1"/>
    <property type="molecule type" value="Genomic_DNA"/>
</dbReference>
<comment type="catalytic activity">
    <reaction evidence="1 9">
        <text>(2R,3S)-3-isopropylmalate = (2S)-2-isopropylmalate</text>
        <dbReference type="Rhea" id="RHEA:32287"/>
        <dbReference type="ChEBI" id="CHEBI:1178"/>
        <dbReference type="ChEBI" id="CHEBI:35121"/>
        <dbReference type="EC" id="4.2.1.33"/>
    </reaction>
</comment>
<comment type="similarity">
    <text evidence="9">Belongs to the LeuD family. LeuD type 2 subfamily.</text>
</comment>
<proteinExistence type="inferred from homology"/>
<keyword evidence="12" id="KW-1185">Reference proteome</keyword>